<dbReference type="Gene3D" id="2.170.130.10">
    <property type="entry name" value="TonB-dependent receptor, plug domain"/>
    <property type="match status" value="1"/>
</dbReference>
<evidence type="ECO:0000256" key="6">
    <source>
        <dbReference type="ARBA" id="ARBA00023136"/>
    </source>
</evidence>
<feature type="chain" id="PRO_5042548407" evidence="10">
    <location>
        <begin position="22"/>
        <end position="761"/>
    </location>
</feature>
<dbReference type="InterPro" id="IPR012910">
    <property type="entry name" value="Plug_dom"/>
</dbReference>
<dbReference type="AlphaFoldDB" id="A0AAJ6B8W9"/>
<keyword evidence="3 8" id="KW-1134">Transmembrane beta strand</keyword>
<dbReference type="SUPFAM" id="SSF49464">
    <property type="entry name" value="Carboxypeptidase regulatory domain-like"/>
    <property type="match status" value="1"/>
</dbReference>
<gene>
    <name evidence="13" type="ORF">P0Y49_07220</name>
</gene>
<evidence type="ECO:0000313" key="14">
    <source>
        <dbReference type="Proteomes" id="UP001214530"/>
    </source>
</evidence>
<keyword evidence="10" id="KW-0732">Signal</keyword>
<dbReference type="GO" id="GO:0015344">
    <property type="term" value="F:siderophore uptake transmembrane transporter activity"/>
    <property type="evidence" value="ECO:0007669"/>
    <property type="project" value="TreeGrafter"/>
</dbReference>
<accession>A0AAJ6B8W9</accession>
<dbReference type="Pfam" id="PF00593">
    <property type="entry name" value="TonB_dep_Rec_b-barrel"/>
    <property type="match status" value="1"/>
</dbReference>
<evidence type="ECO:0000259" key="12">
    <source>
        <dbReference type="Pfam" id="PF07715"/>
    </source>
</evidence>
<feature type="signal peptide" evidence="10">
    <location>
        <begin position="1"/>
        <end position="21"/>
    </location>
</feature>
<evidence type="ECO:0000256" key="1">
    <source>
        <dbReference type="ARBA" id="ARBA00004571"/>
    </source>
</evidence>
<keyword evidence="13" id="KW-0675">Receptor</keyword>
<dbReference type="SUPFAM" id="SSF56935">
    <property type="entry name" value="Porins"/>
    <property type="match status" value="1"/>
</dbReference>
<dbReference type="InterPro" id="IPR000531">
    <property type="entry name" value="Beta-barrel_TonB"/>
</dbReference>
<evidence type="ECO:0000256" key="8">
    <source>
        <dbReference type="PROSITE-ProRule" id="PRU01360"/>
    </source>
</evidence>
<dbReference type="InterPro" id="IPR008969">
    <property type="entry name" value="CarboxyPept-like_regulatory"/>
</dbReference>
<comment type="subcellular location">
    <subcellularLocation>
        <location evidence="1 8">Cell outer membrane</location>
        <topology evidence="1 8">Multi-pass membrane protein</topology>
    </subcellularLocation>
</comment>
<evidence type="ECO:0000259" key="11">
    <source>
        <dbReference type="Pfam" id="PF00593"/>
    </source>
</evidence>
<evidence type="ECO:0000256" key="7">
    <source>
        <dbReference type="ARBA" id="ARBA00023237"/>
    </source>
</evidence>
<feature type="domain" description="TonB-dependent receptor plug" evidence="12">
    <location>
        <begin position="122"/>
        <end position="227"/>
    </location>
</feature>
<dbReference type="Pfam" id="PF07715">
    <property type="entry name" value="Plug"/>
    <property type="match status" value="1"/>
</dbReference>
<proteinExistence type="inferred from homology"/>
<keyword evidence="6 8" id="KW-0472">Membrane</keyword>
<dbReference type="InterPro" id="IPR039426">
    <property type="entry name" value="TonB-dep_rcpt-like"/>
</dbReference>
<evidence type="ECO:0000256" key="3">
    <source>
        <dbReference type="ARBA" id="ARBA00022452"/>
    </source>
</evidence>
<dbReference type="GO" id="GO:0009279">
    <property type="term" value="C:cell outer membrane"/>
    <property type="evidence" value="ECO:0007669"/>
    <property type="project" value="UniProtKB-SubCell"/>
</dbReference>
<keyword evidence="7 8" id="KW-0998">Cell outer membrane</keyword>
<dbReference type="GO" id="GO:0044718">
    <property type="term" value="P:siderophore transmembrane transport"/>
    <property type="evidence" value="ECO:0007669"/>
    <property type="project" value="TreeGrafter"/>
</dbReference>
<keyword evidence="2 8" id="KW-0813">Transport</keyword>
<protein>
    <submittedName>
        <fullName evidence="13">TonB-dependent receptor</fullName>
    </submittedName>
</protein>
<evidence type="ECO:0000313" key="13">
    <source>
        <dbReference type="EMBL" id="WEK20926.1"/>
    </source>
</evidence>
<dbReference type="InterPro" id="IPR036942">
    <property type="entry name" value="Beta-barrel_TonB_sf"/>
</dbReference>
<evidence type="ECO:0000256" key="9">
    <source>
        <dbReference type="RuleBase" id="RU003357"/>
    </source>
</evidence>
<dbReference type="PROSITE" id="PS52016">
    <property type="entry name" value="TONB_DEPENDENT_REC_3"/>
    <property type="match status" value="1"/>
</dbReference>
<evidence type="ECO:0000256" key="2">
    <source>
        <dbReference type="ARBA" id="ARBA00022448"/>
    </source>
</evidence>
<dbReference type="Proteomes" id="UP001214530">
    <property type="component" value="Chromosome"/>
</dbReference>
<dbReference type="PANTHER" id="PTHR30069">
    <property type="entry name" value="TONB-DEPENDENT OUTER MEMBRANE RECEPTOR"/>
    <property type="match status" value="1"/>
</dbReference>
<dbReference type="PANTHER" id="PTHR30069:SF57">
    <property type="entry name" value="TONB-DEPENDENT RECEPTOR"/>
    <property type="match status" value="1"/>
</dbReference>
<dbReference type="InterPro" id="IPR037066">
    <property type="entry name" value="Plug_dom_sf"/>
</dbReference>
<comment type="similarity">
    <text evidence="8 9">Belongs to the TonB-dependent receptor family.</text>
</comment>
<evidence type="ECO:0000256" key="4">
    <source>
        <dbReference type="ARBA" id="ARBA00022692"/>
    </source>
</evidence>
<keyword evidence="4 8" id="KW-0812">Transmembrane</keyword>
<sequence>MKIQFTLLTIIFTLTALGSMAQETLIKGKITDKNGQAIEWATVAISKLNLRTKADSTGYYELKNVPYGSHQLTVSYMGFDTKHLQVKVTDTQPLLINTELSASINTLNSVVVTGTRTSRRRLESPVAVNILDSRTFNITQSNTLADGLCFQPGLRMETDCQTCNYSQLRMNGLGGSYSQVLINSRPIFSSLMSLYGLEQIPANMIERVEIVRGGGSVLYGSSAIAGTVNILTKEPKKSSFTLSNNSALIGGKTWDHFFNANLTAVNDEQNAGVSFFASHRDRNSYDANGDGFSEMPMLKNNSFGFNSFFKLTPQDKLEINGWSIYEERKGGNKLDLQADKADQSEYRLHNILVGGFNYEHQSKDKKSSFSVYGSAQNTKRTHYTGIDQVDAWGHTKNYSMQGGVQYNYTASNFLGGKNTFTTGFENQYEYTFDEIKIYDYLIDQHVNLFGVFLQSDWEVTNKFTVLSGLRLNKSNRINKLILTPRLSTLYKLDDETQLRASYARGFKAPQALETDMHMAFAGGGVSVIKTDPNLIEETSNSFNASLDYNKASEHFIYGFTLDGFFTRLYNTFVLEEVGVDQNGNQQLLRKNGGNSTVQGVTLEGRLNYDQKVQLETGVTLQKSVYKEAIFWSSDLPGTKRYLRSPNVYGYYTLSFWPQNRFNAVLSGVLTGPMKVPHFAGAPGVDEDVLHTSPTFLENNLKLSYRFTLKNIKQDLQFNIGVQNMFNQYQNDFDTGKNRDSNYIYGPGRPRTFFMGLKFGLM</sequence>
<dbReference type="Gene3D" id="2.60.40.1120">
    <property type="entry name" value="Carboxypeptidase-like, regulatory domain"/>
    <property type="match status" value="1"/>
</dbReference>
<name>A0AAJ6B8W9_9SPHI</name>
<dbReference type="EMBL" id="CP119313">
    <property type="protein sequence ID" value="WEK20926.1"/>
    <property type="molecule type" value="Genomic_DNA"/>
</dbReference>
<reference evidence="13" key="1">
    <citation type="submission" date="2023-03" db="EMBL/GenBank/DDBJ databases">
        <title>Andean soil-derived lignocellulolytic bacterial consortium as a source of novel taxa and putative plastic-active enzymes.</title>
        <authorList>
            <person name="Diaz-Garcia L."/>
            <person name="Chuvochina M."/>
            <person name="Feuerriegel G."/>
            <person name="Bunk B."/>
            <person name="Sproer C."/>
            <person name="Streit W.R."/>
            <person name="Rodriguez L.M."/>
            <person name="Overmann J."/>
            <person name="Jimenez D.J."/>
        </authorList>
    </citation>
    <scope>NUCLEOTIDE SEQUENCE</scope>
    <source>
        <strain evidence="13">MAG 3858</strain>
    </source>
</reference>
<dbReference type="Pfam" id="PF13715">
    <property type="entry name" value="CarbopepD_reg_2"/>
    <property type="match status" value="1"/>
</dbReference>
<feature type="domain" description="TonB-dependent receptor-like beta-barrel" evidence="11">
    <location>
        <begin position="276"/>
        <end position="723"/>
    </location>
</feature>
<evidence type="ECO:0000256" key="10">
    <source>
        <dbReference type="SAM" id="SignalP"/>
    </source>
</evidence>
<dbReference type="Gene3D" id="2.40.170.20">
    <property type="entry name" value="TonB-dependent receptor, beta-barrel domain"/>
    <property type="match status" value="1"/>
</dbReference>
<organism evidence="13 14">
    <name type="scientific">Candidatus Pedobacter colombiensis</name>
    <dbReference type="NCBI Taxonomy" id="3121371"/>
    <lineage>
        <taxon>Bacteria</taxon>
        <taxon>Pseudomonadati</taxon>
        <taxon>Bacteroidota</taxon>
        <taxon>Sphingobacteriia</taxon>
        <taxon>Sphingobacteriales</taxon>
        <taxon>Sphingobacteriaceae</taxon>
        <taxon>Pedobacter</taxon>
    </lineage>
</organism>
<keyword evidence="5 9" id="KW-0798">TonB box</keyword>
<evidence type="ECO:0000256" key="5">
    <source>
        <dbReference type="ARBA" id="ARBA00023077"/>
    </source>
</evidence>